<keyword evidence="3" id="KW-0067">ATP-binding</keyword>
<organism evidence="9 10">
    <name type="scientific">Goodea atripinnis</name>
    <dbReference type="NCBI Taxonomy" id="208336"/>
    <lineage>
        <taxon>Eukaryota</taxon>
        <taxon>Metazoa</taxon>
        <taxon>Chordata</taxon>
        <taxon>Craniata</taxon>
        <taxon>Vertebrata</taxon>
        <taxon>Euteleostomi</taxon>
        <taxon>Actinopterygii</taxon>
        <taxon>Neopterygii</taxon>
        <taxon>Teleostei</taxon>
        <taxon>Neoteleostei</taxon>
        <taxon>Acanthomorphata</taxon>
        <taxon>Ovalentaria</taxon>
        <taxon>Atherinomorphae</taxon>
        <taxon>Cyprinodontiformes</taxon>
        <taxon>Goodeidae</taxon>
        <taxon>Goodea</taxon>
    </lineage>
</organism>
<evidence type="ECO:0000256" key="2">
    <source>
        <dbReference type="ARBA" id="ARBA00022741"/>
    </source>
</evidence>
<dbReference type="Pfam" id="PF00063">
    <property type="entry name" value="Myosin_head"/>
    <property type="match status" value="1"/>
</dbReference>
<proteinExistence type="inferred from homology"/>
<keyword evidence="10" id="KW-1185">Reference proteome</keyword>
<comment type="caution">
    <text evidence="9">The sequence shown here is derived from an EMBL/GenBank/DDBJ whole genome shotgun (WGS) entry which is preliminary data.</text>
</comment>
<keyword evidence="6" id="KW-0505">Motor protein</keyword>
<dbReference type="PROSITE" id="PS51456">
    <property type="entry name" value="MYOSIN_MOTOR"/>
    <property type="match status" value="1"/>
</dbReference>
<sequence length="150" mass="16892">MFPKASDTTFKNKLVDQHLGKTKAFEKPKPGKGKAEAHFSLVHYAGTVDYNITGWLDKNKDPLNDSVVQLYQKSANKLLCFLYAAHAGAEDDGEADSIAELGEQIDNLQHVKQKLEKEKSEYKMEIDDLSINMEAVAKAIYFSLQRRSQI</sequence>
<evidence type="ECO:0000313" key="9">
    <source>
        <dbReference type="EMBL" id="MEQ2186630.1"/>
    </source>
</evidence>
<feature type="coiled-coil region" evidence="7">
    <location>
        <begin position="98"/>
        <end position="132"/>
    </location>
</feature>
<dbReference type="PANTHER" id="PTHR13140:SF857">
    <property type="entry name" value="MYOSIN-11"/>
    <property type="match status" value="1"/>
</dbReference>
<evidence type="ECO:0000256" key="6">
    <source>
        <dbReference type="PROSITE-ProRule" id="PRU00782"/>
    </source>
</evidence>
<protein>
    <recommendedName>
        <fullName evidence="8">Myosin motor domain-containing protein</fullName>
    </recommendedName>
</protein>
<dbReference type="InterPro" id="IPR001609">
    <property type="entry name" value="Myosin_head_motor_dom-like"/>
</dbReference>
<evidence type="ECO:0000256" key="4">
    <source>
        <dbReference type="ARBA" id="ARBA00023054"/>
    </source>
</evidence>
<feature type="domain" description="Myosin motor" evidence="8">
    <location>
        <begin position="1"/>
        <end position="150"/>
    </location>
</feature>
<name>A0ABV0PSZ7_9TELE</name>
<dbReference type="EMBL" id="JAHRIO010084830">
    <property type="protein sequence ID" value="MEQ2186630.1"/>
    <property type="molecule type" value="Genomic_DNA"/>
</dbReference>
<dbReference type="Gene3D" id="1.20.58.530">
    <property type="match status" value="1"/>
</dbReference>
<keyword evidence="4 7" id="KW-0175">Coiled coil</keyword>
<accession>A0ABV0PSZ7</accession>
<keyword evidence="5 6" id="KW-0009">Actin-binding</keyword>
<dbReference type="Proteomes" id="UP001476798">
    <property type="component" value="Unassembled WGS sequence"/>
</dbReference>
<comment type="caution">
    <text evidence="6">Lacks conserved residue(s) required for the propagation of feature annotation.</text>
</comment>
<evidence type="ECO:0000256" key="7">
    <source>
        <dbReference type="SAM" id="Coils"/>
    </source>
</evidence>
<evidence type="ECO:0000256" key="5">
    <source>
        <dbReference type="ARBA" id="ARBA00023203"/>
    </source>
</evidence>
<keyword evidence="2" id="KW-0547">Nucleotide-binding</keyword>
<reference evidence="9 10" key="1">
    <citation type="submission" date="2021-06" db="EMBL/GenBank/DDBJ databases">
        <authorList>
            <person name="Palmer J.M."/>
        </authorList>
    </citation>
    <scope>NUCLEOTIDE SEQUENCE [LARGE SCALE GENOMIC DNA]</scope>
    <source>
        <strain evidence="9 10">GA_2019</strain>
        <tissue evidence="9">Muscle</tissue>
    </source>
</reference>
<evidence type="ECO:0000313" key="10">
    <source>
        <dbReference type="Proteomes" id="UP001476798"/>
    </source>
</evidence>
<evidence type="ECO:0000256" key="1">
    <source>
        <dbReference type="ARBA" id="ARBA00008314"/>
    </source>
</evidence>
<comment type="similarity">
    <text evidence="1 6">Belongs to the TRAFAC class myosin-kinesin ATPase superfamily. Myosin family.</text>
</comment>
<evidence type="ECO:0000256" key="3">
    <source>
        <dbReference type="ARBA" id="ARBA00022840"/>
    </source>
</evidence>
<dbReference type="SUPFAM" id="SSF52540">
    <property type="entry name" value="P-loop containing nucleoside triphosphate hydrolases"/>
    <property type="match status" value="1"/>
</dbReference>
<keyword evidence="6" id="KW-0518">Myosin</keyword>
<dbReference type="InterPro" id="IPR027417">
    <property type="entry name" value="P-loop_NTPase"/>
</dbReference>
<gene>
    <name evidence="9" type="ORF">GOODEAATRI_030553</name>
</gene>
<dbReference type="PANTHER" id="PTHR13140">
    <property type="entry name" value="MYOSIN"/>
    <property type="match status" value="1"/>
</dbReference>
<evidence type="ECO:0000259" key="8">
    <source>
        <dbReference type="PROSITE" id="PS51456"/>
    </source>
</evidence>